<evidence type="ECO:0000313" key="11">
    <source>
        <dbReference type="Ensembl" id="ENSPTEP00000015600.1"/>
    </source>
</evidence>
<dbReference type="PROSITE" id="PS50879">
    <property type="entry name" value="RNASE_H_1"/>
    <property type="match status" value="1"/>
</dbReference>
<evidence type="ECO:0000313" key="12">
    <source>
        <dbReference type="Proteomes" id="UP000694416"/>
    </source>
</evidence>
<keyword evidence="5" id="KW-0255">Endonuclease</keyword>
<accession>A0A8C9H483</accession>
<dbReference type="GO" id="GO:0006261">
    <property type="term" value="P:DNA-templated DNA replication"/>
    <property type="evidence" value="ECO:0007669"/>
    <property type="project" value="UniProtKB-ARBA"/>
</dbReference>
<dbReference type="Gene3D" id="3.10.10.10">
    <property type="entry name" value="HIV Type 1 Reverse Transcriptase, subunit A, domain 1"/>
    <property type="match status" value="1"/>
</dbReference>
<comment type="similarity">
    <text evidence="1">Belongs to the beta type-B retroviral polymerase family. HERV class-II K(HML-2) pol subfamily.</text>
</comment>
<evidence type="ECO:0000256" key="4">
    <source>
        <dbReference type="ARBA" id="ARBA00022722"/>
    </source>
</evidence>
<dbReference type="SUPFAM" id="SSF53098">
    <property type="entry name" value="Ribonuclease H-like"/>
    <property type="match status" value="2"/>
</dbReference>
<dbReference type="GO" id="GO:0015074">
    <property type="term" value="P:DNA integration"/>
    <property type="evidence" value="ECO:0007669"/>
    <property type="project" value="InterPro"/>
</dbReference>
<keyword evidence="7" id="KW-0695">RNA-directed DNA polymerase</keyword>
<dbReference type="InterPro" id="IPR012337">
    <property type="entry name" value="RNaseH-like_sf"/>
</dbReference>
<evidence type="ECO:0000259" key="9">
    <source>
        <dbReference type="PROSITE" id="PS50879"/>
    </source>
</evidence>
<sequence>MLCAGAHAPPMPPPPPIFPISVHPQVWDTSTPVIAAHHPPVLVKLKDPTRFPNRPQFSLSPTHLQGLKPIITRLLSQHILVRTHSPCNTPILPVKKADGTYRLVQDLRLVNEATRPTHPVVPNPYTLLSHIPTNSTYFTVLDLKDAFFTIPLHTDSQFLFAFTWEDPDTHTSTQLTWTVLPQGFRDSPHFFGQALAKDLASCPLTNSKVLQYVDDLLICSPTKQDSLLDTATLLNHLGSLGYRVSKHKAQISCQTVIYLGIEITPTTRSLTTDRMALIRNLLPPQDAKEIQSFLGLIGFFRHWIPNFGILAKPLYAAVKETPHGPLSNPKLISTHFTRLKACLLSQPTLSLPDFQRPFQLFTDERQKVAVGLLAQPVGNTHRPVAYLSKQLDPTVQGWQPCLRALAAAACLTQEAKKLIRGSNLTVLSTHRLQDLISHKSISHLTPSRLQLFHLLFIEDPTVTLEVCSSLNPATLLPDSLKPPHTKHSCPEVLEAQPPSHLHLHDQPLQNAQLTLFVDGSSFINPQGNRQAGYAVVTSSAVLEAKPLPQGTTSQQAELTALTKALLLSKGKTVNIYTDSKYAFLIAHTHSVIWRERGFLTTGGTPIINKNQILKLLDALSAPSKVAIIHCKGHQTSSDPIAAGNNFADVTAKSAARFSTPKPPSVCFLSPQYAPNYTQEEKAKLLQNPTAKLTTGDWIYIDNKLVIPETQLHTILTDIHNSLHIGPKALYNFLNPLLHCPTLQKHLLTINQQCSTCLKANPQGALRNPHPSHQLRGHQPGEDWQIDFTHMPKHKKFKYLLTLVDTFSGWIEAYPTTGETANIVASILTEHIIPRFGLPVTLQSDNGPAFISKVVQQVASLLHITWKLHIPYRPQSSGKVEKANGLIKQQLTKLSIETQQSWVTLLPLALTRLRAAPRSPTGLSPFELVYGRPLTLQQIPSLPAPLANYLPYLTLLRQLLRQHAELAHPPPTDAYNPHLSLSPGDQVYIKDIQAKDLQPRWKGPYIVLLSTHTAAKLLGHTHWIHISQLKRAPTENNQWTSVQLSPTRLKLTKLP</sequence>
<reference evidence="11" key="2">
    <citation type="submission" date="2025-09" db="UniProtKB">
        <authorList>
            <consortium name="Ensembl"/>
        </authorList>
    </citation>
    <scope>IDENTIFICATION</scope>
</reference>
<dbReference type="Gene3D" id="3.10.20.370">
    <property type="match status" value="1"/>
</dbReference>
<dbReference type="InterPro" id="IPR001584">
    <property type="entry name" value="Integrase_cat-core"/>
</dbReference>
<evidence type="ECO:0000256" key="7">
    <source>
        <dbReference type="ARBA" id="ARBA00022918"/>
    </source>
</evidence>
<evidence type="ECO:0000256" key="1">
    <source>
        <dbReference type="ARBA" id="ARBA00010879"/>
    </source>
</evidence>
<reference evidence="11" key="1">
    <citation type="submission" date="2025-08" db="UniProtKB">
        <authorList>
            <consortium name="Ensembl"/>
        </authorList>
    </citation>
    <scope>IDENTIFICATION</scope>
</reference>
<dbReference type="CDD" id="cd09273">
    <property type="entry name" value="RNase_HI_RT_Bel"/>
    <property type="match status" value="1"/>
</dbReference>
<dbReference type="InterPro" id="IPR000477">
    <property type="entry name" value="RT_dom"/>
</dbReference>
<feature type="domain" description="Reverse transcriptase" evidence="8">
    <location>
        <begin position="75"/>
        <end position="263"/>
    </location>
</feature>
<keyword evidence="4" id="KW-0540">Nuclease</keyword>
<dbReference type="PANTHER" id="PTHR41694">
    <property type="entry name" value="ENDOGENOUS RETROVIRUS GROUP K MEMBER POL PROTEIN"/>
    <property type="match status" value="1"/>
</dbReference>
<dbReference type="Proteomes" id="UP000694416">
    <property type="component" value="Unplaced"/>
</dbReference>
<dbReference type="InterPro" id="IPR002156">
    <property type="entry name" value="RNaseH_domain"/>
</dbReference>
<evidence type="ECO:0000256" key="2">
    <source>
        <dbReference type="ARBA" id="ARBA00022679"/>
    </source>
</evidence>
<dbReference type="GO" id="GO:0004523">
    <property type="term" value="F:RNA-DNA hybrid ribonuclease activity"/>
    <property type="evidence" value="ECO:0007669"/>
    <property type="project" value="InterPro"/>
</dbReference>
<dbReference type="GO" id="GO:0003964">
    <property type="term" value="F:RNA-directed DNA polymerase activity"/>
    <property type="evidence" value="ECO:0007669"/>
    <property type="project" value="UniProtKB-KW"/>
</dbReference>
<dbReference type="GO" id="GO:0035613">
    <property type="term" value="F:RNA stem-loop binding"/>
    <property type="evidence" value="ECO:0007669"/>
    <property type="project" value="TreeGrafter"/>
</dbReference>
<evidence type="ECO:0000259" key="10">
    <source>
        <dbReference type="PROSITE" id="PS50994"/>
    </source>
</evidence>
<dbReference type="InterPro" id="IPR041577">
    <property type="entry name" value="RT_RNaseH_2"/>
</dbReference>
<dbReference type="SUPFAM" id="SSF56672">
    <property type="entry name" value="DNA/RNA polymerases"/>
    <property type="match status" value="1"/>
</dbReference>
<dbReference type="Pfam" id="PF17919">
    <property type="entry name" value="RT_RNaseH_2"/>
    <property type="match status" value="1"/>
</dbReference>
<keyword evidence="12" id="KW-1185">Reference proteome</keyword>
<proteinExistence type="inferred from homology"/>
<dbReference type="Gene3D" id="3.30.70.270">
    <property type="match status" value="2"/>
</dbReference>
<protein>
    <submittedName>
        <fullName evidence="11">Uncharacterized protein</fullName>
    </submittedName>
</protein>
<dbReference type="AlphaFoldDB" id="A0A8C9H483"/>
<keyword evidence="2" id="KW-0808">Transferase</keyword>
<dbReference type="InterPro" id="IPR043128">
    <property type="entry name" value="Rev_trsase/Diguanyl_cyclase"/>
</dbReference>
<dbReference type="Gene3D" id="2.30.30.850">
    <property type="match status" value="1"/>
</dbReference>
<evidence type="ECO:0000256" key="3">
    <source>
        <dbReference type="ARBA" id="ARBA00022695"/>
    </source>
</evidence>
<dbReference type="PROSITE" id="PS50994">
    <property type="entry name" value="INTEGRASE"/>
    <property type="match status" value="1"/>
</dbReference>
<dbReference type="Pfam" id="PF00078">
    <property type="entry name" value="RVT_1"/>
    <property type="match status" value="1"/>
</dbReference>
<feature type="domain" description="Integrase catalytic" evidence="10">
    <location>
        <begin position="775"/>
        <end position="932"/>
    </location>
</feature>
<feature type="domain" description="RNase H type-1" evidence="9">
    <location>
        <begin position="509"/>
        <end position="656"/>
    </location>
</feature>
<dbReference type="Pfam" id="PF00075">
    <property type="entry name" value="RNase_H"/>
    <property type="match status" value="1"/>
</dbReference>
<dbReference type="InterPro" id="IPR040643">
    <property type="entry name" value="MLVIN_C"/>
</dbReference>
<dbReference type="InterPro" id="IPR036397">
    <property type="entry name" value="RNaseH_sf"/>
</dbReference>
<keyword evidence="3" id="KW-0548">Nucleotidyltransferase</keyword>
<dbReference type="PANTHER" id="PTHR41694:SF5">
    <property type="entry name" value="RIBONUCLEASE H"/>
    <property type="match status" value="1"/>
</dbReference>
<dbReference type="Pfam" id="PF18697">
    <property type="entry name" value="MLVIN_C"/>
    <property type="match status" value="1"/>
</dbReference>
<dbReference type="Gene3D" id="3.30.420.10">
    <property type="entry name" value="Ribonuclease H-like superfamily/Ribonuclease H"/>
    <property type="match status" value="2"/>
</dbReference>
<dbReference type="Gene3D" id="1.10.340.70">
    <property type="match status" value="1"/>
</dbReference>
<evidence type="ECO:0000259" key="8">
    <source>
        <dbReference type="PROSITE" id="PS50878"/>
    </source>
</evidence>
<evidence type="ECO:0000256" key="5">
    <source>
        <dbReference type="ARBA" id="ARBA00022759"/>
    </source>
</evidence>
<dbReference type="Ensembl" id="ENSPTET00000023246.1">
    <property type="protein sequence ID" value="ENSPTEP00000015600.1"/>
    <property type="gene ID" value="ENSPTEG00000017259.1"/>
</dbReference>
<keyword evidence="6" id="KW-0378">Hydrolase</keyword>
<dbReference type="GO" id="GO:0000731">
    <property type="term" value="P:DNA synthesis involved in DNA repair"/>
    <property type="evidence" value="ECO:0007669"/>
    <property type="project" value="UniProtKB-ARBA"/>
</dbReference>
<dbReference type="Pfam" id="PF00665">
    <property type="entry name" value="rve"/>
    <property type="match status" value="1"/>
</dbReference>
<name>A0A8C9H483_9PRIM</name>
<dbReference type="InterPro" id="IPR043502">
    <property type="entry name" value="DNA/RNA_pol_sf"/>
</dbReference>
<organism evidence="11 12">
    <name type="scientific">Piliocolobus tephrosceles</name>
    <name type="common">Ugandan red Colobus</name>
    <dbReference type="NCBI Taxonomy" id="591936"/>
    <lineage>
        <taxon>Eukaryota</taxon>
        <taxon>Metazoa</taxon>
        <taxon>Chordata</taxon>
        <taxon>Craniata</taxon>
        <taxon>Vertebrata</taxon>
        <taxon>Euteleostomi</taxon>
        <taxon>Mammalia</taxon>
        <taxon>Eutheria</taxon>
        <taxon>Euarchontoglires</taxon>
        <taxon>Primates</taxon>
        <taxon>Haplorrhini</taxon>
        <taxon>Catarrhini</taxon>
        <taxon>Cercopithecidae</taxon>
        <taxon>Colobinae</taxon>
        <taxon>Piliocolobus</taxon>
    </lineage>
</organism>
<evidence type="ECO:0000256" key="6">
    <source>
        <dbReference type="ARBA" id="ARBA00022801"/>
    </source>
</evidence>
<dbReference type="PROSITE" id="PS50878">
    <property type="entry name" value="RT_POL"/>
    <property type="match status" value="1"/>
</dbReference>